<keyword evidence="1" id="KW-0813">Transport</keyword>
<dbReference type="AlphaFoldDB" id="A0A1T4LGU7"/>
<feature type="modified residue" description="Phosphohistidine; by HPr" evidence="7">
    <location>
        <position position="75"/>
    </location>
</feature>
<evidence type="ECO:0000313" key="9">
    <source>
        <dbReference type="Proteomes" id="UP000196365"/>
    </source>
</evidence>
<dbReference type="GO" id="GO:0009401">
    <property type="term" value="P:phosphoenolpyruvate-dependent sugar phosphotransferase system"/>
    <property type="evidence" value="ECO:0007669"/>
    <property type="project" value="UniProtKB-KW"/>
</dbReference>
<evidence type="ECO:0000256" key="3">
    <source>
        <dbReference type="ARBA" id="ARBA00022679"/>
    </source>
</evidence>
<dbReference type="RefSeq" id="WP_087678420.1">
    <property type="nucleotide sequence ID" value="NZ_FUWV01000004.1"/>
</dbReference>
<dbReference type="PANTHER" id="PTHR34382">
    <property type="entry name" value="PTS SYSTEM N,N'-DIACETYLCHITOBIOSE-SPECIFIC EIIA COMPONENT"/>
    <property type="match status" value="1"/>
</dbReference>
<evidence type="ECO:0000256" key="6">
    <source>
        <dbReference type="PIRSR" id="PIRSR000699-2"/>
    </source>
</evidence>
<dbReference type="PIRSF" id="PIRSF000699">
    <property type="entry name" value="PTS_IILac_III"/>
    <property type="match status" value="1"/>
</dbReference>
<keyword evidence="6" id="KW-0460">Magnesium</keyword>
<dbReference type="Gene3D" id="1.20.58.80">
    <property type="entry name" value="Phosphotransferase system, lactose/cellobiose-type IIA subunit"/>
    <property type="match status" value="1"/>
</dbReference>
<feature type="active site" description="Tele-phosphohistidine intermediate" evidence="5">
    <location>
        <position position="75"/>
    </location>
</feature>
<gene>
    <name evidence="8" type="ORF">SAMN02745973_00947</name>
</gene>
<reference evidence="8 9" key="1">
    <citation type="submission" date="2017-02" db="EMBL/GenBank/DDBJ databases">
        <authorList>
            <person name="Peterson S.W."/>
        </authorList>
    </citation>
    <scope>NUCLEOTIDE SEQUENCE [LARGE SCALE GENOMIC DNA]</scope>
    <source>
        <strain evidence="8 9">DSM 15102</strain>
    </source>
</reference>
<evidence type="ECO:0000256" key="1">
    <source>
        <dbReference type="ARBA" id="ARBA00022448"/>
    </source>
</evidence>
<dbReference type="GO" id="GO:0016740">
    <property type="term" value="F:transferase activity"/>
    <property type="evidence" value="ECO:0007669"/>
    <property type="project" value="UniProtKB-KW"/>
</dbReference>
<dbReference type="SUPFAM" id="SSF46973">
    <property type="entry name" value="Enzyme IIa from lactose specific PTS, IIa-lac"/>
    <property type="match status" value="1"/>
</dbReference>
<accession>A0A1T4LGU7</accession>
<evidence type="ECO:0000256" key="7">
    <source>
        <dbReference type="PROSITE-ProRule" id="PRU00418"/>
    </source>
</evidence>
<evidence type="ECO:0000313" key="8">
    <source>
        <dbReference type="EMBL" id="SJZ53801.1"/>
    </source>
</evidence>
<keyword evidence="3" id="KW-0808">Transferase</keyword>
<dbReference type="InterPro" id="IPR036542">
    <property type="entry name" value="PTS_IIA_lac/cel_sf"/>
</dbReference>
<keyword evidence="4" id="KW-0598">Phosphotransferase system</keyword>
<keyword evidence="6" id="KW-0479">Metal-binding</keyword>
<evidence type="ECO:0000256" key="5">
    <source>
        <dbReference type="PIRSR" id="PIRSR000699-1"/>
    </source>
</evidence>
<sequence>MNIERISFDIISEAGQARNLIYEALEYIRDQQYKEAENKIKIAEKLMLKAHESHAFLVSEQAKGNEIKVDLLLSHAMDILMIVESERDITKKIMEIDFERVKNF</sequence>
<organism evidence="8 9">
    <name type="scientific">Garciella nitratireducens DSM 15102</name>
    <dbReference type="NCBI Taxonomy" id="1121911"/>
    <lineage>
        <taxon>Bacteria</taxon>
        <taxon>Bacillati</taxon>
        <taxon>Bacillota</taxon>
        <taxon>Clostridia</taxon>
        <taxon>Eubacteriales</taxon>
        <taxon>Eubacteriaceae</taxon>
        <taxon>Garciella</taxon>
    </lineage>
</organism>
<comment type="cofactor">
    <cofactor evidence="6">
        <name>Mg(2+)</name>
        <dbReference type="ChEBI" id="CHEBI:18420"/>
    </cofactor>
    <text evidence="6">Binds 1 Mg(2+) ion per trimer.</text>
</comment>
<dbReference type="InterPro" id="IPR003188">
    <property type="entry name" value="PTS_IIA_lac/cel"/>
</dbReference>
<dbReference type="EMBL" id="FUWV01000004">
    <property type="protein sequence ID" value="SJZ53801.1"/>
    <property type="molecule type" value="Genomic_DNA"/>
</dbReference>
<dbReference type="Proteomes" id="UP000196365">
    <property type="component" value="Unassembled WGS sequence"/>
</dbReference>
<keyword evidence="9" id="KW-1185">Reference proteome</keyword>
<evidence type="ECO:0000256" key="4">
    <source>
        <dbReference type="ARBA" id="ARBA00022683"/>
    </source>
</evidence>
<dbReference type="PANTHER" id="PTHR34382:SF7">
    <property type="entry name" value="PTS SYSTEM N,N'-DIACETYLCHITOBIOSE-SPECIFIC EIIA COMPONENT"/>
    <property type="match status" value="1"/>
</dbReference>
<dbReference type="PROSITE" id="PS51095">
    <property type="entry name" value="PTS_EIIA_TYPE_3"/>
    <property type="match status" value="1"/>
</dbReference>
<keyword evidence="2" id="KW-0762">Sugar transport</keyword>
<evidence type="ECO:0000256" key="2">
    <source>
        <dbReference type="ARBA" id="ARBA00022597"/>
    </source>
</evidence>
<dbReference type="OrthoDB" id="389577at2"/>
<name>A0A1T4LGU7_9FIRM</name>
<proteinExistence type="predicted"/>
<dbReference type="Pfam" id="PF02255">
    <property type="entry name" value="PTS_IIA"/>
    <property type="match status" value="1"/>
</dbReference>
<protein>
    <submittedName>
        <fullName evidence="8">PTS system, cellobiose-specific IIA component</fullName>
    </submittedName>
</protein>
<feature type="binding site" evidence="6">
    <location>
        <position position="78"/>
    </location>
    <ligand>
        <name>Mg(2+)</name>
        <dbReference type="ChEBI" id="CHEBI:18420"/>
        <note>ligand shared between all trimeric partners</note>
    </ligand>
</feature>
<dbReference type="GO" id="GO:0046872">
    <property type="term" value="F:metal ion binding"/>
    <property type="evidence" value="ECO:0007669"/>
    <property type="project" value="UniProtKB-KW"/>
</dbReference>